<feature type="compositionally biased region" description="Basic and acidic residues" evidence="1">
    <location>
        <begin position="33"/>
        <end position="43"/>
    </location>
</feature>
<feature type="compositionally biased region" description="Basic and acidic residues" evidence="1">
    <location>
        <begin position="174"/>
        <end position="189"/>
    </location>
</feature>
<feature type="region of interest" description="Disordered" evidence="1">
    <location>
        <begin position="476"/>
        <end position="505"/>
    </location>
</feature>
<feature type="compositionally biased region" description="Low complexity" evidence="1">
    <location>
        <begin position="194"/>
        <end position="218"/>
    </location>
</feature>
<feature type="region of interest" description="Disordered" evidence="1">
    <location>
        <begin position="371"/>
        <end position="424"/>
    </location>
</feature>
<evidence type="ECO:0000313" key="4">
    <source>
        <dbReference type="WBParaSite" id="ECPE_0000516601-mRNA-1"/>
    </source>
</evidence>
<feature type="region of interest" description="Disordered" evidence="1">
    <location>
        <begin position="135"/>
        <end position="218"/>
    </location>
</feature>
<dbReference type="EMBL" id="UZAN01041999">
    <property type="protein sequence ID" value="VDP74683.1"/>
    <property type="molecule type" value="Genomic_DNA"/>
</dbReference>
<reference evidence="2 3" key="2">
    <citation type="submission" date="2018-11" db="EMBL/GenBank/DDBJ databases">
        <authorList>
            <consortium name="Pathogen Informatics"/>
        </authorList>
    </citation>
    <scope>NUCLEOTIDE SEQUENCE [LARGE SCALE GENOMIC DNA]</scope>
    <source>
        <strain evidence="2 3">Egypt</strain>
    </source>
</reference>
<accession>A0A183ADW9</accession>
<organism evidence="4">
    <name type="scientific">Echinostoma caproni</name>
    <dbReference type="NCBI Taxonomy" id="27848"/>
    <lineage>
        <taxon>Eukaryota</taxon>
        <taxon>Metazoa</taxon>
        <taxon>Spiralia</taxon>
        <taxon>Lophotrochozoa</taxon>
        <taxon>Platyhelminthes</taxon>
        <taxon>Trematoda</taxon>
        <taxon>Digenea</taxon>
        <taxon>Plagiorchiida</taxon>
        <taxon>Echinostomata</taxon>
        <taxon>Echinostomatoidea</taxon>
        <taxon>Echinostomatidae</taxon>
        <taxon>Echinostoma</taxon>
    </lineage>
</organism>
<feature type="region of interest" description="Disordered" evidence="1">
    <location>
        <begin position="1"/>
        <end position="97"/>
    </location>
</feature>
<protein>
    <submittedName>
        <fullName evidence="4">AAA domain-containing protein</fullName>
    </submittedName>
</protein>
<feature type="compositionally biased region" description="Low complexity" evidence="1">
    <location>
        <begin position="523"/>
        <end position="535"/>
    </location>
</feature>
<feature type="compositionally biased region" description="Polar residues" evidence="1">
    <location>
        <begin position="391"/>
        <end position="409"/>
    </location>
</feature>
<feature type="region of interest" description="Disordered" evidence="1">
    <location>
        <begin position="522"/>
        <end position="546"/>
    </location>
</feature>
<feature type="region of interest" description="Disordered" evidence="1">
    <location>
        <begin position="592"/>
        <end position="656"/>
    </location>
</feature>
<feature type="region of interest" description="Disordered" evidence="1">
    <location>
        <begin position="245"/>
        <end position="286"/>
    </location>
</feature>
<evidence type="ECO:0000313" key="2">
    <source>
        <dbReference type="EMBL" id="VDP74683.1"/>
    </source>
</evidence>
<evidence type="ECO:0000313" key="3">
    <source>
        <dbReference type="Proteomes" id="UP000272942"/>
    </source>
</evidence>
<feature type="compositionally biased region" description="Low complexity" evidence="1">
    <location>
        <begin position="137"/>
        <end position="156"/>
    </location>
</feature>
<feature type="compositionally biased region" description="Polar residues" evidence="1">
    <location>
        <begin position="607"/>
        <end position="624"/>
    </location>
</feature>
<dbReference type="Proteomes" id="UP000272942">
    <property type="component" value="Unassembled WGS sequence"/>
</dbReference>
<proteinExistence type="predicted"/>
<dbReference type="AlphaFoldDB" id="A0A183ADW9"/>
<reference evidence="4" key="1">
    <citation type="submission" date="2016-06" db="UniProtKB">
        <authorList>
            <consortium name="WormBaseParasite"/>
        </authorList>
    </citation>
    <scope>IDENTIFICATION</scope>
</reference>
<feature type="compositionally biased region" description="Acidic residues" evidence="1">
    <location>
        <begin position="372"/>
        <end position="381"/>
    </location>
</feature>
<keyword evidence="3" id="KW-1185">Reference proteome</keyword>
<feature type="compositionally biased region" description="Polar residues" evidence="1">
    <location>
        <begin position="268"/>
        <end position="277"/>
    </location>
</feature>
<sequence length="754" mass="81461">MTVKTSKCANPKSLIPDVPDKQISEPIPLSESCRSRAGEDRLKLSAQSSAVIDRAGRTPKAGQHQSFIPRSSMGGELSVNRNTSSSRDTSPFVCPKGLRVATKPKPLCKSTNPSTTYNGSTGVSKLSGIALGQASLARNSTSARSAKSSPSPSTTRLETNGSTHRLPTWTPPSRHLDTRAPWVRPERPKSTQASSAVTCSSTISSTTPSKTLSPVTSPHVVSVSIPPLANRLHIRTSPYDRLSRLSYGSEGGSQESHVGPVRAHPSYKSVTARSQPIGTDKSTKSTPVRTCTVTTQVTSPKVSCLVSQSVAFYSPPQPSAARSSPTPVPLVPETPVAVFTRPPLRKELSTVSGCSLASDDLMLDTDIGWLDSDGEAEENEDESHLIREENNTQTNRSPVSKTRSTSWSRSHAPPPHVSREPSIVHSRLESVTEASHDDLTRLSSLDKCVDDNTQVSGRTDGSATEVVQGTVVHLRPKPNQFDKGVDASVPDRRRHTTSFGDPATRPLFSGLRRLRSIPGRYRSASISSTTSSNTALGSNDPEDLSANTHLGERTCVLLASEQRQMVQELQGIKVTLLKLKRLLSERRRPRKTLPTDWFSGTRDFGQSEESTIQTPTGRSRTCSDSGVPPAPYSSSLSSSDGPTGTGDRFSDLSPNDSMALASDPTAVAKLLVIFAFHPSDLEYHPDLDLVDSNTKSVLRSKLKYTEYQNLAQLQKENQQLCICSDRHLKSMDETELDLSCQTVSVDGVVFETSS</sequence>
<name>A0A183ADW9_9TREM</name>
<dbReference type="WBParaSite" id="ECPE_0000516601-mRNA-1">
    <property type="protein sequence ID" value="ECPE_0000516601-mRNA-1"/>
    <property type="gene ID" value="ECPE_0000516601"/>
</dbReference>
<gene>
    <name evidence="2" type="ORF">ECPE_LOCUS5154</name>
</gene>
<evidence type="ECO:0000256" key="1">
    <source>
        <dbReference type="SAM" id="MobiDB-lite"/>
    </source>
</evidence>
<dbReference type="OrthoDB" id="6269456at2759"/>
<feature type="compositionally biased region" description="Polar residues" evidence="1">
    <location>
        <begin position="79"/>
        <end position="89"/>
    </location>
</feature>